<name>A0ABR2GF55_9ROSI</name>
<organism evidence="1 2">
    <name type="scientific">Hibiscus sabdariffa</name>
    <name type="common">roselle</name>
    <dbReference type="NCBI Taxonomy" id="183260"/>
    <lineage>
        <taxon>Eukaryota</taxon>
        <taxon>Viridiplantae</taxon>
        <taxon>Streptophyta</taxon>
        <taxon>Embryophyta</taxon>
        <taxon>Tracheophyta</taxon>
        <taxon>Spermatophyta</taxon>
        <taxon>Magnoliopsida</taxon>
        <taxon>eudicotyledons</taxon>
        <taxon>Gunneridae</taxon>
        <taxon>Pentapetalae</taxon>
        <taxon>rosids</taxon>
        <taxon>malvids</taxon>
        <taxon>Malvales</taxon>
        <taxon>Malvaceae</taxon>
        <taxon>Malvoideae</taxon>
        <taxon>Hibiscus</taxon>
    </lineage>
</organism>
<dbReference type="PANTHER" id="PTHR47913:SF1">
    <property type="entry name" value="OS01G0167750 PROTEIN"/>
    <property type="match status" value="1"/>
</dbReference>
<dbReference type="Proteomes" id="UP001472677">
    <property type="component" value="Unassembled WGS sequence"/>
</dbReference>
<keyword evidence="2" id="KW-1185">Reference proteome</keyword>
<protein>
    <submittedName>
        <fullName evidence="1">Uncharacterized protein</fullName>
    </submittedName>
</protein>
<reference evidence="1 2" key="1">
    <citation type="journal article" date="2024" name="G3 (Bethesda)">
        <title>Genome assembly of Hibiscus sabdariffa L. provides insights into metabolisms of medicinal natural products.</title>
        <authorList>
            <person name="Kim T."/>
        </authorList>
    </citation>
    <scope>NUCLEOTIDE SEQUENCE [LARGE SCALE GENOMIC DNA]</scope>
    <source>
        <strain evidence="1">TK-2024</strain>
        <tissue evidence="1">Old leaves</tissue>
    </source>
</reference>
<gene>
    <name evidence="1" type="ORF">V6N12_051382</name>
</gene>
<accession>A0ABR2GF55</accession>
<dbReference type="PANTHER" id="PTHR47913">
    <property type="entry name" value="OS01G0167750 PROTEIN"/>
    <property type="match status" value="1"/>
</dbReference>
<evidence type="ECO:0000313" key="2">
    <source>
        <dbReference type="Proteomes" id="UP001472677"/>
    </source>
</evidence>
<proteinExistence type="predicted"/>
<evidence type="ECO:0000313" key="1">
    <source>
        <dbReference type="EMBL" id="KAK8601552.1"/>
    </source>
</evidence>
<dbReference type="EMBL" id="JBBPBM010000001">
    <property type="protein sequence ID" value="KAK8601552.1"/>
    <property type="molecule type" value="Genomic_DNA"/>
</dbReference>
<dbReference type="InterPro" id="IPR044175">
    <property type="entry name" value="At5g66631-like"/>
</dbReference>
<comment type="caution">
    <text evidence="1">The sequence shown here is derived from an EMBL/GenBank/DDBJ whole genome shotgun (WGS) entry which is preliminary data.</text>
</comment>
<sequence length="131" mass="15465">MITVNHGTTALKLEDGTSQQGVSNIHSSLMQESIVSYFENLKQVPHFEHFQNTISAFVLVLAKFKRDEKLKYLRVALKMENLRRLNSFMNLLFWYSIVEDLQEVLKTWEEYMSEENRLSTKTPNIVVRFYV</sequence>